<dbReference type="RefSeq" id="WP_156202748.1">
    <property type="nucleotide sequence ID" value="NZ_CP046457.1"/>
</dbReference>
<reference evidence="2" key="1">
    <citation type="journal article" date="2019" name="Microbiology">
        <title>Complete Genome Sequence of an Uncultured Bacterium of the Candidate Phylum Bipolaricaulota.</title>
        <authorList>
            <person name="Kadnikov V.V."/>
            <person name="Mardanov A.V."/>
            <person name="Beletsky A.V."/>
            <person name="Frank Y.A."/>
            <person name="Karnachuk O.V."/>
            <person name="Ravin N.V."/>
        </authorList>
    </citation>
    <scope>NUCLEOTIDE SEQUENCE [LARGE SCALE GENOMIC DNA]</scope>
</reference>
<dbReference type="AlphaFoldDB" id="A0A6I6DE43"/>
<gene>
    <name evidence="1" type="ORF">SYNTR_0198</name>
</gene>
<dbReference type="Proteomes" id="UP000426444">
    <property type="component" value="Chromosome"/>
</dbReference>
<accession>A0A6I6DE43</accession>
<evidence type="ECO:0000313" key="2">
    <source>
        <dbReference type="Proteomes" id="UP000426444"/>
    </source>
</evidence>
<protein>
    <recommendedName>
        <fullName evidence="3">Lipoprotein</fullName>
    </recommendedName>
</protein>
<keyword evidence="2" id="KW-1185">Reference proteome</keyword>
<dbReference type="PROSITE" id="PS51257">
    <property type="entry name" value="PROKAR_LIPOPROTEIN"/>
    <property type="match status" value="1"/>
</dbReference>
<organism evidence="1 2">
    <name type="scientific">Candidatus Syntrophocurvum alkaliphilum</name>
    <dbReference type="NCBI Taxonomy" id="2293317"/>
    <lineage>
        <taxon>Bacteria</taxon>
        <taxon>Bacillati</taxon>
        <taxon>Bacillota</taxon>
        <taxon>Clostridia</taxon>
        <taxon>Eubacteriales</taxon>
        <taxon>Syntrophomonadaceae</taxon>
        <taxon>Candidatus Syntrophocurvum</taxon>
    </lineage>
</organism>
<sequence length="70" mass="8111">MEKRAIKLLIIMFLLLIIVAGCRNSGIGYYEGGVKYDEPCGQGNWNWENGKWYKGEYPCCPPNRINWLVQ</sequence>
<dbReference type="KEGG" id="salq:SYNTR_0198"/>
<proteinExistence type="predicted"/>
<evidence type="ECO:0000313" key="1">
    <source>
        <dbReference type="EMBL" id="QGT98791.1"/>
    </source>
</evidence>
<evidence type="ECO:0008006" key="3">
    <source>
        <dbReference type="Google" id="ProtNLM"/>
    </source>
</evidence>
<name>A0A6I6DE43_9FIRM</name>
<dbReference type="EMBL" id="CP046457">
    <property type="protein sequence ID" value="QGT98791.1"/>
    <property type="molecule type" value="Genomic_DNA"/>
</dbReference>